<proteinExistence type="predicted"/>
<organism evidence="2 3">
    <name type="scientific">Sphingomonas caseinilyticus</name>
    <dbReference type="NCBI Taxonomy" id="2908205"/>
    <lineage>
        <taxon>Bacteria</taxon>
        <taxon>Pseudomonadati</taxon>
        <taxon>Pseudomonadota</taxon>
        <taxon>Alphaproteobacteria</taxon>
        <taxon>Sphingomonadales</taxon>
        <taxon>Sphingomonadaceae</taxon>
        <taxon>Sphingomonas</taxon>
    </lineage>
</organism>
<sequence length="108" mass="12085">MTKRSATAEKFATPAVDPDGLAEIVDIVGRYPDTRRDENEVVVAYLRDGPITDRNRLLNMTAIHEQLQQFQMDHQKELSLPLRAYVIAIGLVLGVLGLIVWALWDAGL</sequence>
<dbReference type="Proteomes" id="UP001203410">
    <property type="component" value="Unassembled WGS sequence"/>
</dbReference>
<dbReference type="EMBL" id="JAMGBA010000001">
    <property type="protein sequence ID" value="MCL6698354.1"/>
    <property type="molecule type" value="Genomic_DNA"/>
</dbReference>
<dbReference type="RefSeq" id="WP_249903695.1">
    <property type="nucleotide sequence ID" value="NZ_JAMGBA010000001.1"/>
</dbReference>
<keyword evidence="1" id="KW-1133">Transmembrane helix</keyword>
<keyword evidence="1" id="KW-0812">Transmembrane</keyword>
<feature type="transmembrane region" description="Helical" evidence="1">
    <location>
        <begin position="82"/>
        <end position="104"/>
    </location>
</feature>
<keyword evidence="3" id="KW-1185">Reference proteome</keyword>
<evidence type="ECO:0000313" key="2">
    <source>
        <dbReference type="EMBL" id="MCL6698354.1"/>
    </source>
</evidence>
<name>A0ABT0RTX7_9SPHN</name>
<evidence type="ECO:0000313" key="3">
    <source>
        <dbReference type="Proteomes" id="UP001203410"/>
    </source>
</evidence>
<protein>
    <submittedName>
        <fullName evidence="2">Uncharacterized protein</fullName>
    </submittedName>
</protein>
<evidence type="ECO:0000256" key="1">
    <source>
        <dbReference type="SAM" id="Phobius"/>
    </source>
</evidence>
<accession>A0ABT0RTX7</accession>
<gene>
    <name evidence="2" type="ORF">LZ496_06105</name>
</gene>
<keyword evidence="1" id="KW-0472">Membrane</keyword>
<comment type="caution">
    <text evidence="2">The sequence shown here is derived from an EMBL/GenBank/DDBJ whole genome shotgun (WGS) entry which is preliminary data.</text>
</comment>
<reference evidence="2 3" key="1">
    <citation type="submission" date="2022-05" db="EMBL/GenBank/DDBJ databases">
        <authorList>
            <person name="Jo J.-H."/>
            <person name="Im W.-T."/>
        </authorList>
    </citation>
    <scope>NUCLEOTIDE SEQUENCE [LARGE SCALE GENOMIC DNA]</scope>
    <source>
        <strain evidence="2 3">NSE70-1</strain>
    </source>
</reference>